<dbReference type="Gene3D" id="3.10.129.10">
    <property type="entry name" value="Hotdog Thioesterase"/>
    <property type="match status" value="1"/>
</dbReference>
<protein>
    <submittedName>
        <fullName evidence="4">Tol-pal system-associated acyl-CoA thioesterase</fullName>
    </submittedName>
</protein>
<name>A0A368U506_9GAMM</name>
<dbReference type="RefSeq" id="WP_114486682.1">
    <property type="nucleotide sequence ID" value="NZ_CBCSHM010000021.1"/>
</dbReference>
<dbReference type="OrthoDB" id="9808429at2"/>
<evidence type="ECO:0000313" key="5">
    <source>
        <dbReference type="Proteomes" id="UP000253204"/>
    </source>
</evidence>
<dbReference type="CDD" id="cd00586">
    <property type="entry name" value="4HBT"/>
    <property type="match status" value="1"/>
</dbReference>
<dbReference type="Pfam" id="PF03061">
    <property type="entry name" value="4HBT"/>
    <property type="match status" value="1"/>
</dbReference>
<dbReference type="NCBIfam" id="TIGR00051">
    <property type="entry name" value="YbgC/FadM family acyl-CoA thioesterase"/>
    <property type="match status" value="1"/>
</dbReference>
<keyword evidence="5" id="KW-1185">Reference proteome</keyword>
<dbReference type="EMBL" id="QPIJ01000018">
    <property type="protein sequence ID" value="RCV92084.1"/>
    <property type="molecule type" value="Genomic_DNA"/>
</dbReference>
<dbReference type="InterPro" id="IPR006683">
    <property type="entry name" value="Thioestr_dom"/>
</dbReference>
<dbReference type="Proteomes" id="UP000253204">
    <property type="component" value="Unassembled WGS sequence"/>
</dbReference>
<dbReference type="SUPFAM" id="SSF54637">
    <property type="entry name" value="Thioesterase/thiol ester dehydrase-isomerase"/>
    <property type="match status" value="1"/>
</dbReference>
<feature type="domain" description="Thioesterase" evidence="3">
    <location>
        <begin position="22"/>
        <end position="106"/>
    </location>
</feature>
<gene>
    <name evidence="4" type="primary">ybgC</name>
    <name evidence="4" type="ORF">DU506_09395</name>
</gene>
<keyword evidence="2" id="KW-0378">Hydrolase</keyword>
<sequence length="143" mass="16454">MSQSVPHFHFPVRVYIEDTDAGGIVYYVNYLKFMERARSEWLRYHGLNQGVLLENDTQLVVHQLNCQYRRPARLDDALTITARIENQRPCRMTFQQEVLRGEELLCVATVEIACLSAKRLRPKAWPSAMQAVLFSGAANNCHS</sequence>
<dbReference type="NCBIfam" id="TIGR02799">
    <property type="entry name" value="thio_ybgC"/>
    <property type="match status" value="1"/>
</dbReference>
<dbReference type="InterPro" id="IPR014166">
    <property type="entry name" value="Tol-Pal_acyl-CoA_thioesterase"/>
</dbReference>
<reference evidence="4 5" key="1">
    <citation type="submission" date="2018-07" db="EMBL/GenBank/DDBJ databases">
        <title>Halomonas rutogse sp. nov., isolated from Lake TangqianCo on Tibetan Plateau.</title>
        <authorList>
            <person name="Lu H."/>
            <person name="Xing P."/>
            <person name="Wu Q."/>
        </authorList>
    </citation>
    <scope>NUCLEOTIDE SEQUENCE [LARGE SCALE GENOMIC DNA]</scope>
    <source>
        <strain evidence="4 5">TQ8S</strain>
    </source>
</reference>
<proteinExistence type="inferred from homology"/>
<dbReference type="FunFam" id="3.10.129.10:FF:000004">
    <property type="entry name" value="Tol-pal system-associated acyl-CoA thioesterase"/>
    <property type="match status" value="1"/>
</dbReference>
<dbReference type="InterPro" id="IPR050563">
    <property type="entry name" value="4-hydroxybenzoyl-CoA_TE"/>
</dbReference>
<dbReference type="PANTHER" id="PTHR31793:SF37">
    <property type="entry name" value="ACYL-COA THIOESTER HYDROLASE YBGC"/>
    <property type="match status" value="1"/>
</dbReference>
<comment type="caution">
    <text evidence="4">The sequence shown here is derived from an EMBL/GenBank/DDBJ whole genome shotgun (WGS) entry which is preliminary data.</text>
</comment>
<organism evidence="4 5">
    <name type="scientific">Vreelandella rituensis</name>
    <dbReference type="NCBI Taxonomy" id="2282306"/>
    <lineage>
        <taxon>Bacteria</taxon>
        <taxon>Pseudomonadati</taxon>
        <taxon>Pseudomonadota</taxon>
        <taxon>Gammaproteobacteria</taxon>
        <taxon>Oceanospirillales</taxon>
        <taxon>Halomonadaceae</taxon>
        <taxon>Vreelandella</taxon>
    </lineage>
</organism>
<evidence type="ECO:0000256" key="2">
    <source>
        <dbReference type="ARBA" id="ARBA00022801"/>
    </source>
</evidence>
<dbReference type="PIRSF" id="PIRSF003230">
    <property type="entry name" value="YbgC"/>
    <property type="match status" value="1"/>
</dbReference>
<comment type="similarity">
    <text evidence="1">Belongs to the 4-hydroxybenzoyl-CoA thioesterase family.</text>
</comment>
<accession>A0A368U506</accession>
<evidence type="ECO:0000313" key="4">
    <source>
        <dbReference type="EMBL" id="RCV92084.1"/>
    </source>
</evidence>
<dbReference type="InterPro" id="IPR029069">
    <property type="entry name" value="HotDog_dom_sf"/>
</dbReference>
<evidence type="ECO:0000259" key="3">
    <source>
        <dbReference type="Pfam" id="PF03061"/>
    </source>
</evidence>
<dbReference type="AlphaFoldDB" id="A0A368U506"/>
<evidence type="ECO:0000256" key="1">
    <source>
        <dbReference type="ARBA" id="ARBA00005953"/>
    </source>
</evidence>
<dbReference type="GO" id="GO:0047617">
    <property type="term" value="F:fatty acyl-CoA hydrolase activity"/>
    <property type="evidence" value="ECO:0007669"/>
    <property type="project" value="TreeGrafter"/>
</dbReference>
<dbReference type="PANTHER" id="PTHR31793">
    <property type="entry name" value="4-HYDROXYBENZOYL-COA THIOESTERASE FAMILY MEMBER"/>
    <property type="match status" value="1"/>
</dbReference>
<dbReference type="InterPro" id="IPR006684">
    <property type="entry name" value="YbgC/YbaW"/>
</dbReference>